<organism evidence="1 2">
    <name type="scientific">Paraburkholderia domus</name>
    <dbReference type="NCBI Taxonomy" id="2793075"/>
    <lineage>
        <taxon>Bacteria</taxon>
        <taxon>Pseudomonadati</taxon>
        <taxon>Pseudomonadota</taxon>
        <taxon>Betaproteobacteria</taxon>
        <taxon>Burkholderiales</taxon>
        <taxon>Burkholderiaceae</taxon>
        <taxon>Paraburkholderia</taxon>
    </lineage>
</organism>
<evidence type="ECO:0000313" key="2">
    <source>
        <dbReference type="Proteomes" id="UP000675121"/>
    </source>
</evidence>
<proteinExistence type="predicted"/>
<protein>
    <submittedName>
        <fullName evidence="1">Uncharacterized protein</fullName>
    </submittedName>
</protein>
<gene>
    <name evidence="1" type="ORF">R70211_01364</name>
</gene>
<dbReference type="AlphaFoldDB" id="A0A9N8QUM0"/>
<evidence type="ECO:0000313" key="1">
    <source>
        <dbReference type="EMBL" id="CAE6872478.1"/>
    </source>
</evidence>
<dbReference type="Proteomes" id="UP000675121">
    <property type="component" value="Unassembled WGS sequence"/>
</dbReference>
<keyword evidence="2" id="KW-1185">Reference proteome</keyword>
<dbReference type="EMBL" id="CAJNAS010000003">
    <property type="protein sequence ID" value="CAE6872478.1"/>
    <property type="molecule type" value="Genomic_DNA"/>
</dbReference>
<accession>A0A9N8QUM0</accession>
<sequence>MLSGLRFAPSNARRRHVIGNLAHHARGNTYVFAQRDGKRCGDGALDVLKCLADTKAGKPFQRLSIMVARWYRESVLKEDARLRILARE</sequence>
<name>A0A9N8QUM0_9BURK</name>
<comment type="caution">
    <text evidence="1">The sequence shown here is derived from an EMBL/GenBank/DDBJ whole genome shotgun (WGS) entry which is preliminary data.</text>
</comment>
<reference evidence="1" key="1">
    <citation type="submission" date="2021-02" db="EMBL/GenBank/DDBJ databases">
        <authorList>
            <person name="Vanwijnsberghe S."/>
        </authorList>
    </citation>
    <scope>NUCLEOTIDE SEQUENCE</scope>
    <source>
        <strain evidence="1">R-70211</strain>
    </source>
</reference>